<dbReference type="Pfam" id="PF05183">
    <property type="entry name" value="RdRP"/>
    <property type="match status" value="1"/>
</dbReference>
<evidence type="ECO:0000259" key="2">
    <source>
        <dbReference type="Pfam" id="PF05183"/>
    </source>
</evidence>
<dbReference type="PANTHER" id="PTHR23079">
    <property type="entry name" value="RNA-DEPENDENT RNA POLYMERASE"/>
    <property type="match status" value="1"/>
</dbReference>
<accession>A0A820K8G2</accession>
<name>A0A820K8G2_9BILA</name>
<gene>
    <name evidence="3" type="ORF">OKA104_LOCUS48078</name>
</gene>
<sequence length="161" mass="18711">EIYPSAYQIRMAGCKGVIIIDPDSKPNEFYVKIRPSMKKFSCNEWVLDINNYSRPIPTRLNNQIILLLSDLGVPDSTFFELQTRWFAQKQKFLPNKKDLRKNKISLPAKECRLLFGCALESELKPNQCFIRYQLLDSDEKLLKIPKFQTVIGQVIVTGNPW</sequence>
<dbReference type="PANTHER" id="PTHR23079:SF55">
    <property type="entry name" value="RNA-DIRECTED RNA POLYMERASE"/>
    <property type="match status" value="1"/>
</dbReference>
<dbReference type="GO" id="GO:0003723">
    <property type="term" value="F:RNA binding"/>
    <property type="evidence" value="ECO:0007669"/>
    <property type="project" value="UniProtKB-KW"/>
</dbReference>
<evidence type="ECO:0000313" key="3">
    <source>
        <dbReference type="EMBL" id="CAF4337021.1"/>
    </source>
</evidence>
<keyword evidence="1" id="KW-0694">RNA-binding</keyword>
<keyword evidence="1" id="KW-0548">Nucleotidyltransferase</keyword>
<comment type="caution">
    <text evidence="3">The sequence shown here is derived from an EMBL/GenBank/DDBJ whole genome shotgun (WGS) entry which is preliminary data.</text>
</comment>
<feature type="domain" description="RDRP core" evidence="2">
    <location>
        <begin position="3"/>
        <end position="91"/>
    </location>
</feature>
<keyword evidence="1" id="KW-0808">Transferase</keyword>
<organism evidence="3 4">
    <name type="scientific">Adineta steineri</name>
    <dbReference type="NCBI Taxonomy" id="433720"/>
    <lineage>
        <taxon>Eukaryota</taxon>
        <taxon>Metazoa</taxon>
        <taxon>Spiralia</taxon>
        <taxon>Gnathifera</taxon>
        <taxon>Rotifera</taxon>
        <taxon>Eurotatoria</taxon>
        <taxon>Bdelloidea</taxon>
        <taxon>Adinetida</taxon>
        <taxon>Adinetidae</taxon>
        <taxon>Adineta</taxon>
    </lineage>
</organism>
<dbReference type="GO" id="GO:0030422">
    <property type="term" value="P:siRNA processing"/>
    <property type="evidence" value="ECO:0007669"/>
    <property type="project" value="TreeGrafter"/>
</dbReference>
<keyword evidence="1" id="KW-0696">RNA-directed RNA polymerase</keyword>
<proteinExistence type="inferred from homology"/>
<comment type="catalytic activity">
    <reaction evidence="1">
        <text>RNA(n) + a ribonucleoside 5'-triphosphate = RNA(n+1) + diphosphate</text>
        <dbReference type="Rhea" id="RHEA:21248"/>
        <dbReference type="Rhea" id="RHEA-COMP:14527"/>
        <dbReference type="Rhea" id="RHEA-COMP:17342"/>
        <dbReference type="ChEBI" id="CHEBI:33019"/>
        <dbReference type="ChEBI" id="CHEBI:61557"/>
        <dbReference type="ChEBI" id="CHEBI:140395"/>
        <dbReference type="EC" id="2.7.7.48"/>
    </reaction>
</comment>
<dbReference type="AlphaFoldDB" id="A0A820K8G2"/>
<protein>
    <recommendedName>
        <fullName evidence="1">RNA-dependent RNA polymerase</fullName>
        <ecNumber evidence="1">2.7.7.48</ecNumber>
    </recommendedName>
</protein>
<dbReference type="Proteomes" id="UP000663881">
    <property type="component" value="Unassembled WGS sequence"/>
</dbReference>
<dbReference type="GO" id="GO:0003968">
    <property type="term" value="F:RNA-directed RNA polymerase activity"/>
    <property type="evidence" value="ECO:0007669"/>
    <property type="project" value="UniProtKB-KW"/>
</dbReference>
<dbReference type="GO" id="GO:0031380">
    <property type="term" value="C:nuclear RNA-directed RNA polymerase complex"/>
    <property type="evidence" value="ECO:0007669"/>
    <property type="project" value="TreeGrafter"/>
</dbReference>
<feature type="non-terminal residue" evidence="3">
    <location>
        <position position="161"/>
    </location>
</feature>
<dbReference type="InterPro" id="IPR007855">
    <property type="entry name" value="RDRP"/>
</dbReference>
<reference evidence="3" key="1">
    <citation type="submission" date="2021-02" db="EMBL/GenBank/DDBJ databases">
        <authorList>
            <person name="Nowell W R."/>
        </authorList>
    </citation>
    <scope>NUCLEOTIDE SEQUENCE</scope>
</reference>
<feature type="non-terminal residue" evidence="3">
    <location>
        <position position="1"/>
    </location>
</feature>
<comment type="similarity">
    <text evidence="1">Belongs to the RdRP family.</text>
</comment>
<evidence type="ECO:0000313" key="4">
    <source>
        <dbReference type="Proteomes" id="UP000663881"/>
    </source>
</evidence>
<dbReference type="EC" id="2.7.7.48" evidence="1"/>
<evidence type="ECO:0000256" key="1">
    <source>
        <dbReference type="RuleBase" id="RU363098"/>
    </source>
</evidence>
<dbReference type="EMBL" id="CAJOAY010020178">
    <property type="protein sequence ID" value="CAF4337021.1"/>
    <property type="molecule type" value="Genomic_DNA"/>
</dbReference>
<dbReference type="InterPro" id="IPR057596">
    <property type="entry name" value="RDRP_core"/>
</dbReference>